<name>A0A2H0YPX0_9BACT</name>
<comment type="caution">
    <text evidence="1">The sequence shown here is derived from an EMBL/GenBank/DDBJ whole genome shotgun (WGS) entry which is preliminary data.</text>
</comment>
<dbReference type="EMBL" id="PEXW01000062">
    <property type="protein sequence ID" value="PIS40551.1"/>
    <property type="molecule type" value="Genomic_DNA"/>
</dbReference>
<proteinExistence type="predicted"/>
<accession>A0A2H0YPX0</accession>
<organism evidence="1 2">
    <name type="scientific">Candidatus Kerfeldbacteria bacterium CG08_land_8_20_14_0_20_43_14</name>
    <dbReference type="NCBI Taxonomy" id="2014246"/>
    <lineage>
        <taxon>Bacteria</taxon>
        <taxon>Candidatus Kerfeldiibacteriota</taxon>
    </lineage>
</organism>
<dbReference type="Proteomes" id="UP000236845">
    <property type="component" value="Unassembled WGS sequence"/>
</dbReference>
<reference evidence="2" key="1">
    <citation type="submission" date="2017-09" db="EMBL/GenBank/DDBJ databases">
        <title>Depth-based differentiation of microbial function through sediment-hosted aquifers and enrichment of novel symbionts in the deep terrestrial subsurface.</title>
        <authorList>
            <person name="Probst A.J."/>
            <person name="Ladd B."/>
            <person name="Jarett J.K."/>
            <person name="Geller-Mcgrath D.E."/>
            <person name="Sieber C.M.K."/>
            <person name="Emerson J.B."/>
            <person name="Anantharaman K."/>
            <person name="Thomas B.C."/>
            <person name="Malmstrom R."/>
            <person name="Stieglmeier M."/>
            <person name="Klingl A."/>
            <person name="Woyke T."/>
            <person name="Ryan C.M."/>
            <person name="Banfield J.F."/>
        </authorList>
    </citation>
    <scope>NUCLEOTIDE SEQUENCE [LARGE SCALE GENOMIC DNA]</scope>
</reference>
<evidence type="ECO:0000313" key="1">
    <source>
        <dbReference type="EMBL" id="PIS40551.1"/>
    </source>
</evidence>
<protein>
    <submittedName>
        <fullName evidence="1">Uncharacterized protein</fullName>
    </submittedName>
</protein>
<gene>
    <name evidence="1" type="ORF">COT26_02785</name>
</gene>
<sequence>MHICNPVELTNFCLKLPATANLAKFQSEAISELAKEIEEKQFWKTIFKHEWLLELFPFNGQPKTCE</sequence>
<dbReference type="AlphaFoldDB" id="A0A2H0YPX0"/>
<evidence type="ECO:0000313" key="2">
    <source>
        <dbReference type="Proteomes" id="UP000236845"/>
    </source>
</evidence>